<protein>
    <recommendedName>
        <fullName evidence="12">DNA primase</fullName>
        <ecNumber evidence="12">2.7.7.101</ecNumber>
    </recommendedName>
</protein>
<dbReference type="EC" id="2.7.7.101" evidence="12"/>
<evidence type="ECO:0000256" key="11">
    <source>
        <dbReference type="ARBA" id="ARBA00023163"/>
    </source>
</evidence>
<keyword evidence="11 12" id="KW-0804">Transcription</keyword>
<dbReference type="FunFam" id="3.90.580.10:FF:000001">
    <property type="entry name" value="DNA primase"/>
    <property type="match status" value="1"/>
</dbReference>
<dbReference type="RefSeq" id="WP_094690914.1">
    <property type="nucleotide sequence ID" value="NZ_MWWQ01000005.1"/>
</dbReference>
<dbReference type="InterPro" id="IPR037068">
    <property type="entry name" value="DNA_primase_core_N_sf"/>
</dbReference>
<dbReference type="Pfam" id="PF01807">
    <property type="entry name" value="Zn_ribbon_DnaG"/>
    <property type="match status" value="1"/>
</dbReference>
<comment type="cofactor">
    <cofactor evidence="12">
        <name>Zn(2+)</name>
        <dbReference type="ChEBI" id="CHEBI:29105"/>
    </cofactor>
    <text evidence="12">Binds 1 zinc ion per monomer.</text>
</comment>
<dbReference type="SMART" id="SM00400">
    <property type="entry name" value="ZnF_CHCC"/>
    <property type="match status" value="1"/>
</dbReference>
<keyword evidence="3 12" id="KW-0808">Transferase</keyword>
<evidence type="ECO:0000313" key="15">
    <source>
        <dbReference type="Proteomes" id="UP000216454"/>
    </source>
</evidence>
<dbReference type="GO" id="GO:0000428">
    <property type="term" value="C:DNA-directed RNA polymerase complex"/>
    <property type="evidence" value="ECO:0007669"/>
    <property type="project" value="UniProtKB-KW"/>
</dbReference>
<dbReference type="PANTHER" id="PTHR30313:SF2">
    <property type="entry name" value="DNA PRIMASE"/>
    <property type="match status" value="1"/>
</dbReference>
<dbReference type="NCBIfam" id="TIGR01391">
    <property type="entry name" value="dnaG"/>
    <property type="match status" value="1"/>
</dbReference>
<dbReference type="SUPFAM" id="SSF57783">
    <property type="entry name" value="Zinc beta-ribbon"/>
    <property type="match status" value="1"/>
</dbReference>
<keyword evidence="7 12" id="KW-0863">Zinc-finger</keyword>
<comment type="caution">
    <text evidence="14">The sequence shown here is derived from an EMBL/GenBank/DDBJ whole genome shotgun (WGS) entry which is preliminary data.</text>
</comment>
<sequence length="686" mass="75775">MAGFVVPEDIEKIRSMANLYDIVSDDVMLKQSGSQYMGLCPFHDEKTPSFSVNPSNGYWHCFGCGKSGDVFNYVEERDGIDFREALELLADRYHYELHYQQGTQDRGSRHRGVSRARLLEACSEAQNFFSAQLFSPEALKARQLLAGRSFPQEACKRFGCGYAPRGGNELVRHLSSKGFTIEEMVGAGLARQGSHGAYDYFQGRVTWPICDTTGRTLGFGARKLFDDDRIEAKYINTPDTELYHKNKVLYGIDMAKETVRKTHQIVIVEGYTDVMACHLAGVRNAVATCGTAFGEEHAKIVRRLIADEKLGSIQLVGPVDGSRVVFTFDGDSAGQKAALRAFQFDGQFLTQTFVAVAHDGLDPCDLRIKDGDAAVRNLIKDAKPLYDFVIDSIIDRFDTQITPGSVGAARAVAPILAQIRDRSLVDAYTRKAAGRIGMDVAMLRQAVSEERKRQHVRSEDIYAPVPETHGFARRSMRGPAGAGQQEMVSPQAVARFDAANQNYYSVDDAVFSTEQQFMGMVVQLPRAFDPTQFANLTENCFRIPTFQSLFDVVQAVGGLPAADSGLNASAWVETLVQMAGPMLAPVVQQLAAMPLPVIADPQIVEQQRQAGASAPLRAASSREANYALQLLVKLLDADCVRRIGQIRARMKGMPEGEAKFRLLGEVSAIEQQRKQIQDYVYNSNVR</sequence>
<dbReference type="AlphaFoldDB" id="A0A261F1L3"/>
<dbReference type="GO" id="GO:0003677">
    <property type="term" value="F:DNA binding"/>
    <property type="evidence" value="ECO:0007669"/>
    <property type="project" value="UniProtKB-KW"/>
</dbReference>
<feature type="domain" description="Toprim" evidence="13">
    <location>
        <begin position="263"/>
        <end position="356"/>
    </location>
</feature>
<name>A0A261F1L3_9BIFI</name>
<evidence type="ECO:0000256" key="1">
    <source>
        <dbReference type="ARBA" id="ARBA00022478"/>
    </source>
</evidence>
<dbReference type="OrthoDB" id="9803773at2"/>
<evidence type="ECO:0000256" key="2">
    <source>
        <dbReference type="ARBA" id="ARBA00022515"/>
    </source>
</evidence>
<dbReference type="InterPro" id="IPR013264">
    <property type="entry name" value="DNAG_N"/>
</dbReference>
<keyword evidence="2 12" id="KW-0639">Primosome</keyword>
<dbReference type="PANTHER" id="PTHR30313">
    <property type="entry name" value="DNA PRIMASE"/>
    <property type="match status" value="1"/>
</dbReference>
<dbReference type="SUPFAM" id="SSF56731">
    <property type="entry name" value="DNA primase core"/>
    <property type="match status" value="1"/>
</dbReference>
<comment type="function">
    <text evidence="12">RNA polymerase that catalyzes the synthesis of short RNA molecules used as primers for DNA polymerase during DNA replication.</text>
</comment>
<keyword evidence="9" id="KW-0460">Magnesium</keyword>
<dbReference type="InterPro" id="IPR034151">
    <property type="entry name" value="TOPRIM_DnaG_bac"/>
</dbReference>
<keyword evidence="1 12" id="KW-0240">DNA-directed RNA polymerase</keyword>
<evidence type="ECO:0000256" key="5">
    <source>
        <dbReference type="ARBA" id="ARBA00022705"/>
    </source>
</evidence>
<comment type="catalytic activity">
    <reaction evidence="12">
        <text>ssDNA + n NTP = ssDNA/pppN(pN)n-1 hybrid + (n-1) diphosphate.</text>
        <dbReference type="EC" id="2.7.7.101"/>
    </reaction>
</comment>
<evidence type="ECO:0000256" key="6">
    <source>
        <dbReference type="ARBA" id="ARBA00022723"/>
    </source>
</evidence>
<evidence type="ECO:0000256" key="9">
    <source>
        <dbReference type="ARBA" id="ARBA00022842"/>
    </source>
</evidence>
<dbReference type="GO" id="GO:0003899">
    <property type="term" value="F:DNA-directed RNA polymerase activity"/>
    <property type="evidence" value="ECO:0007669"/>
    <property type="project" value="UniProtKB-UniRule"/>
</dbReference>
<dbReference type="InterPro" id="IPR030846">
    <property type="entry name" value="DnaG_bac"/>
</dbReference>
<comment type="domain">
    <text evidence="12">Contains an N-terminal zinc-binding domain, a central core domain that contains the primase activity, and a C-terminal DnaB-binding domain.</text>
</comment>
<comment type="similarity">
    <text evidence="12">Belongs to the DnaG primase family.</text>
</comment>
<dbReference type="GO" id="GO:0005737">
    <property type="term" value="C:cytoplasm"/>
    <property type="evidence" value="ECO:0007669"/>
    <property type="project" value="TreeGrafter"/>
</dbReference>
<dbReference type="GO" id="GO:1990077">
    <property type="term" value="C:primosome complex"/>
    <property type="evidence" value="ECO:0007669"/>
    <property type="project" value="UniProtKB-KW"/>
</dbReference>
<dbReference type="InterPro" id="IPR006295">
    <property type="entry name" value="DNA_primase_DnaG"/>
</dbReference>
<evidence type="ECO:0000256" key="3">
    <source>
        <dbReference type="ARBA" id="ARBA00022679"/>
    </source>
</evidence>
<dbReference type="EMBL" id="MWWQ01000005">
    <property type="protein sequence ID" value="OZG53010.1"/>
    <property type="molecule type" value="Genomic_DNA"/>
</dbReference>
<dbReference type="CDD" id="cd03364">
    <property type="entry name" value="TOPRIM_DnaG_primases"/>
    <property type="match status" value="1"/>
</dbReference>
<dbReference type="Gene3D" id="3.40.1360.10">
    <property type="match status" value="1"/>
</dbReference>
<accession>A0A261F1L3</accession>
<keyword evidence="8 12" id="KW-0862">Zinc</keyword>
<evidence type="ECO:0000313" key="14">
    <source>
        <dbReference type="EMBL" id="OZG53010.1"/>
    </source>
</evidence>
<comment type="subunit">
    <text evidence="12">Monomer. Interacts with DnaB.</text>
</comment>
<keyword evidence="5 12" id="KW-0235">DNA replication</keyword>
<proteinExistence type="inferred from homology"/>
<evidence type="ECO:0000256" key="8">
    <source>
        <dbReference type="ARBA" id="ARBA00022833"/>
    </source>
</evidence>
<evidence type="ECO:0000256" key="12">
    <source>
        <dbReference type="HAMAP-Rule" id="MF_00974"/>
    </source>
</evidence>
<dbReference type="GO" id="GO:0008270">
    <property type="term" value="F:zinc ion binding"/>
    <property type="evidence" value="ECO:0007669"/>
    <property type="project" value="UniProtKB-UniRule"/>
</dbReference>
<reference evidence="14 15" key="1">
    <citation type="journal article" date="2017" name="BMC Genomics">
        <title>Comparative genomic and phylogenomic analyses of the Bifidobacteriaceae family.</title>
        <authorList>
            <person name="Lugli G.A."/>
            <person name="Milani C."/>
            <person name="Turroni F."/>
            <person name="Duranti S."/>
            <person name="Mancabelli L."/>
            <person name="Mangifesta M."/>
            <person name="Ferrario C."/>
            <person name="Modesto M."/>
            <person name="Mattarelli P."/>
            <person name="Jiri K."/>
            <person name="van Sinderen D."/>
            <person name="Ventura M."/>
        </authorList>
    </citation>
    <scope>NUCLEOTIDE SEQUENCE [LARGE SCALE GENOMIC DNA]</scope>
    <source>
        <strain evidence="14 15">DSM 24744</strain>
    </source>
</reference>
<dbReference type="GO" id="GO:0006269">
    <property type="term" value="P:DNA replication, synthesis of primer"/>
    <property type="evidence" value="ECO:0007669"/>
    <property type="project" value="UniProtKB-UniRule"/>
</dbReference>
<dbReference type="Proteomes" id="UP000216454">
    <property type="component" value="Unassembled WGS sequence"/>
</dbReference>
<dbReference type="Pfam" id="PF08275">
    <property type="entry name" value="DNAG_N"/>
    <property type="match status" value="1"/>
</dbReference>
<dbReference type="SMART" id="SM00493">
    <property type="entry name" value="TOPRIM"/>
    <property type="match status" value="1"/>
</dbReference>
<dbReference type="InterPro" id="IPR019475">
    <property type="entry name" value="DNA_primase_DnaB-bd"/>
</dbReference>
<keyword evidence="6 12" id="KW-0479">Metal-binding</keyword>
<dbReference type="InterPro" id="IPR036977">
    <property type="entry name" value="DNA_primase_Znf_CHC2"/>
</dbReference>
<evidence type="ECO:0000256" key="4">
    <source>
        <dbReference type="ARBA" id="ARBA00022695"/>
    </source>
</evidence>
<keyword evidence="15" id="KW-1185">Reference proteome</keyword>
<dbReference type="Gene3D" id="3.90.580.10">
    <property type="entry name" value="Zinc finger, CHC2-type domain"/>
    <property type="match status" value="1"/>
</dbReference>
<feature type="zinc finger region" description="CHC2-type" evidence="12">
    <location>
        <begin position="40"/>
        <end position="64"/>
    </location>
</feature>
<evidence type="ECO:0000256" key="7">
    <source>
        <dbReference type="ARBA" id="ARBA00022771"/>
    </source>
</evidence>
<dbReference type="Gene3D" id="3.90.980.10">
    <property type="entry name" value="DNA primase, catalytic core, N-terminal domain"/>
    <property type="match status" value="1"/>
</dbReference>
<organism evidence="14 15">
    <name type="scientific">Pseudoscardovia suis</name>
    <dbReference type="NCBI Taxonomy" id="987063"/>
    <lineage>
        <taxon>Bacteria</taxon>
        <taxon>Bacillati</taxon>
        <taxon>Actinomycetota</taxon>
        <taxon>Actinomycetes</taxon>
        <taxon>Bifidobacteriales</taxon>
        <taxon>Bifidobacteriaceae</taxon>
        <taxon>Pseudoscardovia</taxon>
    </lineage>
</organism>
<dbReference type="PROSITE" id="PS50880">
    <property type="entry name" value="TOPRIM"/>
    <property type="match status" value="1"/>
</dbReference>
<evidence type="ECO:0000256" key="10">
    <source>
        <dbReference type="ARBA" id="ARBA00023125"/>
    </source>
</evidence>
<dbReference type="Pfam" id="PF10410">
    <property type="entry name" value="DnaB_bind"/>
    <property type="match status" value="1"/>
</dbReference>
<dbReference type="HAMAP" id="MF_00974">
    <property type="entry name" value="DNA_primase_DnaG"/>
    <property type="match status" value="1"/>
</dbReference>
<keyword evidence="10 12" id="KW-0238">DNA-binding</keyword>
<dbReference type="InterPro" id="IPR002694">
    <property type="entry name" value="Znf_CHC2"/>
</dbReference>
<gene>
    <name evidence="12" type="primary">dnaG</name>
    <name evidence="14" type="ORF">PSSU_0628</name>
</gene>
<evidence type="ECO:0000259" key="13">
    <source>
        <dbReference type="PROSITE" id="PS50880"/>
    </source>
</evidence>
<dbReference type="InterPro" id="IPR006171">
    <property type="entry name" value="TOPRIM_dom"/>
</dbReference>
<dbReference type="Pfam" id="PF13662">
    <property type="entry name" value="Toprim_4"/>
    <property type="match status" value="1"/>
</dbReference>
<dbReference type="InterPro" id="IPR050219">
    <property type="entry name" value="DnaG_primase"/>
</dbReference>
<keyword evidence="4 12" id="KW-0548">Nucleotidyltransferase</keyword>